<evidence type="ECO:0008006" key="4">
    <source>
        <dbReference type="Google" id="ProtNLM"/>
    </source>
</evidence>
<dbReference type="Proteomes" id="UP000526501">
    <property type="component" value="Unassembled WGS sequence"/>
</dbReference>
<name>A0A7X1B956_9BACT</name>
<evidence type="ECO:0000313" key="2">
    <source>
        <dbReference type="EMBL" id="MBC2606660.1"/>
    </source>
</evidence>
<comment type="caution">
    <text evidence="2">The sequence shown here is derived from an EMBL/GenBank/DDBJ whole genome shotgun (WGS) entry which is preliminary data.</text>
</comment>
<organism evidence="2 3">
    <name type="scientific">Pelagicoccus albus</name>
    <dbReference type="NCBI Taxonomy" id="415222"/>
    <lineage>
        <taxon>Bacteria</taxon>
        <taxon>Pseudomonadati</taxon>
        <taxon>Verrucomicrobiota</taxon>
        <taxon>Opitutia</taxon>
        <taxon>Puniceicoccales</taxon>
        <taxon>Pelagicoccaceae</taxon>
        <taxon>Pelagicoccus</taxon>
    </lineage>
</organism>
<dbReference type="EMBL" id="JACHVC010000012">
    <property type="protein sequence ID" value="MBC2606660.1"/>
    <property type="molecule type" value="Genomic_DNA"/>
</dbReference>
<gene>
    <name evidence="2" type="ORF">H5P27_11460</name>
</gene>
<evidence type="ECO:0000313" key="3">
    <source>
        <dbReference type="Proteomes" id="UP000526501"/>
    </source>
</evidence>
<evidence type="ECO:0000256" key="1">
    <source>
        <dbReference type="SAM" id="MobiDB-lite"/>
    </source>
</evidence>
<dbReference type="RefSeq" id="WP_185660527.1">
    <property type="nucleotide sequence ID" value="NZ_CAWPOO010000012.1"/>
</dbReference>
<accession>A0A7X1B956</accession>
<reference evidence="2 3" key="1">
    <citation type="submission" date="2020-07" db="EMBL/GenBank/DDBJ databases">
        <authorList>
            <person name="Feng X."/>
        </authorList>
    </citation>
    <scope>NUCLEOTIDE SEQUENCE [LARGE SCALE GENOMIC DNA]</scope>
    <source>
        <strain evidence="2 3">JCM23202</strain>
    </source>
</reference>
<protein>
    <recommendedName>
        <fullName evidence="4">AsmA-like C-terminal domain-containing protein</fullName>
    </recommendedName>
</protein>
<keyword evidence="3" id="KW-1185">Reference proteome</keyword>
<dbReference type="AlphaFoldDB" id="A0A7X1B956"/>
<feature type="region of interest" description="Disordered" evidence="1">
    <location>
        <begin position="902"/>
        <end position="925"/>
    </location>
</feature>
<proteinExistence type="predicted"/>
<sequence length="925" mass="101719">MSKSRKSPTRFLWKSTCHTCQAVFQWCYSAFVLLLIAATAFAAYVATLDAIPVPEFLIREIRGQLQKEGIRLNMEAISFQPNGRIVVEQPEFYSQELGSTIVSAERLVARLKLRHLLFGGIALDEIKLSSGKFIIPAMLTPTGEPSTAISSINLDATLRADRWSVHYANLALGDLKLSIAGRLDSELIRVPAPKPDAPKFSLANLVLKVAPQVAKIQKELDRFESPFCIVDLYIDKKQQAARIYAGSSLARVNPQVSVKDLVLHGDYSQRNGISVVLEARKLQLPSQISARTARVSGEWDLPLQIANPFPRGIRSALAGISYQGVTLPSVVVEGALDQASYQAEISLALPDSPVVARFTRNKDSGQTDFDIRGQLDSATIDFLAPLAQTLAKLNLPAMATVEGGIDFHAQGGVDAQFKPTGISAFAQAGPTSILGADIDFAQTEASLVGPQIDVSSIKIRSGKQGGEIRIGYNLETLFRRIMVEGSLDPTMINGWFKPWWSAMWDGMTFPEEGMMTYLDSQATFKKPDTVFVTGTGYTKGMDLRGMKLDELRTRIFSRFHYVDLYDMELSTAAGEQAQGEIQFHMDRDIRDDKDKLTGIWIEAVSTLDVKKAPDILWEISEDAADILEPYCYDLPPLIEARSASIRRQDEYINDIDLDLQTQTGFTFYGFPFESLDAFVHIDDDIIDIPFAEADLGGGKVNVTAFIIGDVLDLDARMDQVGFGEALNASNTYFANDGSETAQAMDPERLLSFGGKLDANFLGAGIVGDSLSFEGDGKFDIKEADFGSFRLFGLLSMALEITPLRFTTLKFTKASSPYTVDKDQVIFTDSKLEGGGAAIETEGIYNIETDALNFSAKLFPFRNSKVPILTPLINLPLNVFSNVFEVSVTGTFDEPELRLFNPSTKEEIDVSTPADTRNSRPAPARR</sequence>